<reference evidence="10" key="1">
    <citation type="journal article" date="2019" name="Int. J. Syst. Evol. Microbiol.">
        <title>The Global Catalogue of Microorganisms (GCM) 10K type strain sequencing project: providing services to taxonomists for standard genome sequencing and annotation.</title>
        <authorList>
            <consortium name="The Broad Institute Genomics Platform"/>
            <consortium name="The Broad Institute Genome Sequencing Center for Infectious Disease"/>
            <person name="Wu L."/>
            <person name="Ma J."/>
        </authorList>
    </citation>
    <scope>NUCLEOTIDE SEQUENCE [LARGE SCALE GENOMIC DNA]</scope>
    <source>
        <strain evidence="10">JCM 15089</strain>
    </source>
</reference>
<keyword evidence="3" id="KW-0597">Phosphoprotein</keyword>
<organism evidence="9 10">
    <name type="scientific">Rhizomicrobium electricum</name>
    <dbReference type="NCBI Taxonomy" id="480070"/>
    <lineage>
        <taxon>Bacteria</taxon>
        <taxon>Pseudomonadati</taxon>
        <taxon>Pseudomonadota</taxon>
        <taxon>Alphaproteobacteria</taxon>
        <taxon>Micropepsales</taxon>
        <taxon>Micropepsaceae</taxon>
        <taxon>Rhizomicrobium</taxon>
    </lineage>
</organism>
<keyword evidence="7" id="KW-0472">Membrane</keyword>
<evidence type="ECO:0000256" key="4">
    <source>
        <dbReference type="ARBA" id="ARBA00022679"/>
    </source>
</evidence>
<comment type="caution">
    <text evidence="9">The sequence shown here is derived from an EMBL/GenBank/DDBJ whole genome shotgun (WGS) entry which is preliminary data.</text>
</comment>
<dbReference type="InterPro" id="IPR036890">
    <property type="entry name" value="HATPase_C_sf"/>
</dbReference>
<gene>
    <name evidence="9" type="ORF">GCM10008942_38830</name>
</gene>
<dbReference type="InterPro" id="IPR004358">
    <property type="entry name" value="Sig_transdc_His_kin-like_C"/>
</dbReference>
<dbReference type="SUPFAM" id="SSF55874">
    <property type="entry name" value="ATPase domain of HSP90 chaperone/DNA topoisomerase II/histidine kinase"/>
    <property type="match status" value="1"/>
</dbReference>
<evidence type="ECO:0000256" key="3">
    <source>
        <dbReference type="ARBA" id="ARBA00022553"/>
    </source>
</evidence>
<accession>A0ABP3Q955</accession>
<feature type="transmembrane region" description="Helical" evidence="7">
    <location>
        <begin position="219"/>
        <end position="241"/>
    </location>
</feature>
<dbReference type="SUPFAM" id="SSF47384">
    <property type="entry name" value="Homodimeric domain of signal transducing histidine kinase"/>
    <property type="match status" value="1"/>
</dbReference>
<evidence type="ECO:0000313" key="9">
    <source>
        <dbReference type="EMBL" id="GAA0586041.1"/>
    </source>
</evidence>
<evidence type="ECO:0000313" key="10">
    <source>
        <dbReference type="Proteomes" id="UP001499951"/>
    </source>
</evidence>
<feature type="transmembrane region" description="Helical" evidence="7">
    <location>
        <begin position="27"/>
        <end position="50"/>
    </location>
</feature>
<dbReference type="InterPro" id="IPR003661">
    <property type="entry name" value="HisK_dim/P_dom"/>
</dbReference>
<comment type="catalytic activity">
    <reaction evidence="1">
        <text>ATP + protein L-histidine = ADP + protein N-phospho-L-histidine.</text>
        <dbReference type="EC" id="2.7.13.3"/>
    </reaction>
</comment>
<feature type="transmembrane region" description="Helical" evidence="7">
    <location>
        <begin position="179"/>
        <end position="199"/>
    </location>
</feature>
<dbReference type="SMART" id="SM00387">
    <property type="entry name" value="HATPase_c"/>
    <property type="match status" value="1"/>
</dbReference>
<evidence type="ECO:0000256" key="2">
    <source>
        <dbReference type="ARBA" id="ARBA00012438"/>
    </source>
</evidence>
<dbReference type="RefSeq" id="WP_166937297.1">
    <property type="nucleotide sequence ID" value="NZ_BAAADD010000012.1"/>
</dbReference>
<keyword evidence="10" id="KW-1185">Reference proteome</keyword>
<dbReference type="Proteomes" id="UP001499951">
    <property type="component" value="Unassembled WGS sequence"/>
</dbReference>
<evidence type="ECO:0000256" key="6">
    <source>
        <dbReference type="SAM" id="MobiDB-lite"/>
    </source>
</evidence>
<dbReference type="PROSITE" id="PS50109">
    <property type="entry name" value="HIS_KIN"/>
    <property type="match status" value="1"/>
</dbReference>
<evidence type="ECO:0000256" key="1">
    <source>
        <dbReference type="ARBA" id="ARBA00000085"/>
    </source>
</evidence>
<dbReference type="EC" id="2.7.13.3" evidence="2"/>
<keyword evidence="7" id="KW-0812">Transmembrane</keyword>
<dbReference type="InterPro" id="IPR003594">
    <property type="entry name" value="HATPase_dom"/>
</dbReference>
<dbReference type="Pfam" id="PF00512">
    <property type="entry name" value="HisKA"/>
    <property type="match status" value="1"/>
</dbReference>
<dbReference type="CDD" id="cd00082">
    <property type="entry name" value="HisKA"/>
    <property type="match status" value="1"/>
</dbReference>
<keyword evidence="4" id="KW-0808">Transferase</keyword>
<evidence type="ECO:0000256" key="5">
    <source>
        <dbReference type="ARBA" id="ARBA00022777"/>
    </source>
</evidence>
<proteinExistence type="predicted"/>
<evidence type="ECO:0000256" key="7">
    <source>
        <dbReference type="SAM" id="Phobius"/>
    </source>
</evidence>
<dbReference type="InterPro" id="IPR036097">
    <property type="entry name" value="HisK_dim/P_sf"/>
</dbReference>
<keyword evidence="7" id="KW-1133">Transmembrane helix</keyword>
<dbReference type="Gene3D" id="1.10.287.130">
    <property type="match status" value="1"/>
</dbReference>
<sequence>MAGHTIAIRPIFATTLAKVASVSTRHIRLTVILCVVVISGSFAAAGLLQFRLETANANRQAAFFEAKRAHDVAAMVSETLSRQRKIGRQFATGEIFTLPPDVSAITVSDALGKVSAAIGEPIAMSGIAGLAVDQPVVIGGRGSATVVFRQGIDIIAVRFHPLVPPGVLNHLEIASASGATIAGAPINGGTIAAAVPAWPLKVLVPRENPDALNAWYGTLPLYVFVILGPALVGAWLAAVFVREFERRAKASEAIRNLRSTRPAEARLLVRLANAERAAIESQRSKSEFIAHMSHELRTPLNAVIGFAEVIERGFYGPVGHKKYIEYAHDIGMAGRALHTKVGDILEFADIEAGRYPLKPERFDLVDVVESCVDESAGRAFSRQITLNLLPSDASPVFADPMAVRRILTNLLSNALTYTPDGGRITVTISEDAGAIAVAVADSGSGFSDSERAAAGKAFRRFQRAGVSTGTGLGLAIVVALARRMGGALRLESEQGHGTSAELRLPKAQDH</sequence>
<dbReference type="PANTHER" id="PTHR43047:SF72">
    <property type="entry name" value="OSMOSENSING HISTIDINE PROTEIN KINASE SLN1"/>
    <property type="match status" value="1"/>
</dbReference>
<dbReference type="Gene3D" id="3.30.565.10">
    <property type="entry name" value="Histidine kinase-like ATPase, C-terminal domain"/>
    <property type="match status" value="1"/>
</dbReference>
<dbReference type="SMART" id="SM00388">
    <property type="entry name" value="HisKA"/>
    <property type="match status" value="1"/>
</dbReference>
<dbReference type="InterPro" id="IPR005467">
    <property type="entry name" value="His_kinase_dom"/>
</dbReference>
<dbReference type="PANTHER" id="PTHR43047">
    <property type="entry name" value="TWO-COMPONENT HISTIDINE PROTEIN KINASE"/>
    <property type="match status" value="1"/>
</dbReference>
<name>A0ABP3Q955_9PROT</name>
<dbReference type="EMBL" id="BAAADD010000012">
    <property type="protein sequence ID" value="GAA0586041.1"/>
    <property type="molecule type" value="Genomic_DNA"/>
</dbReference>
<dbReference type="PRINTS" id="PR00344">
    <property type="entry name" value="BCTRLSENSOR"/>
</dbReference>
<feature type="region of interest" description="Disordered" evidence="6">
    <location>
        <begin position="491"/>
        <end position="510"/>
    </location>
</feature>
<protein>
    <recommendedName>
        <fullName evidence="2">histidine kinase</fullName>
        <ecNumber evidence="2">2.7.13.3</ecNumber>
    </recommendedName>
</protein>
<feature type="domain" description="Histidine kinase" evidence="8">
    <location>
        <begin position="291"/>
        <end position="508"/>
    </location>
</feature>
<dbReference type="Pfam" id="PF02518">
    <property type="entry name" value="HATPase_c"/>
    <property type="match status" value="1"/>
</dbReference>
<keyword evidence="5" id="KW-0418">Kinase</keyword>
<evidence type="ECO:0000259" key="8">
    <source>
        <dbReference type="PROSITE" id="PS50109"/>
    </source>
</evidence>